<proteinExistence type="predicted"/>
<gene>
    <name evidence="1" type="ORF">BECKDK2373C_GA0170839_107116</name>
</gene>
<protein>
    <submittedName>
        <fullName evidence="1">Uncharacterized protein</fullName>
    </submittedName>
</protein>
<dbReference type="EMBL" id="CAADEY010000071">
    <property type="protein sequence ID" value="VFJ59363.1"/>
    <property type="molecule type" value="Genomic_DNA"/>
</dbReference>
<dbReference type="AlphaFoldDB" id="A0A450SZ12"/>
<sequence length="609" mass="70169">MVTKRPTPLRPAYSRILQRLRAKIIDMWANHSLHQYSPAERATKLLIMAVEELRHKPYPNERGIELLSDIRYAIFNYVPWKQFKSRTTVSYFNLRPAITGKEKARNQQLQKIMEYHANDMQKEVDNRIDRYRDLESHTLIIDGKIKGVTEEVFRYAWKDRWQSYLSAGEEPNSFPSWNDFLLNYAKNPVNMGIVWKSMDRLLREIDGDYALDESFSEMRPFEVYKSSLKDFLEAGRNRNHNEAITYIRQMRELCSPKPEIKKTRWASDEALLQTLLSLYWGFGIWGADSFISLPVTYASSSPNHTGILSLGSIYPLSSYEIAEWTLIANCVIGTLLNLEAEERIISSTTNYTYRVGHPFKNRSNSIASFTTNLIADFHRLLYAYDQGDRTPEIREKLERHRDKLELLEINSTKLTGFGSLVNFLSALSQQDDVWSDKRAQRWLTEEPVNIRKLFESLGESSFHQGNSRLRLKLVFDANMENLYFACRVNSDNQEIYLGKELLSAIFYELTINAIQHGKPVDNEVELYISACGDGEIKQLSLTNIMGEHLPQETKNVSPYDINGAGGETLAGHILASLVKGAPKLTTGKYEENGKYYFQYAVSLPVMESS</sequence>
<accession>A0A450SZ12</accession>
<organism evidence="1">
    <name type="scientific">Candidatus Kentrum sp. DK</name>
    <dbReference type="NCBI Taxonomy" id="2126562"/>
    <lineage>
        <taxon>Bacteria</taxon>
        <taxon>Pseudomonadati</taxon>
        <taxon>Pseudomonadota</taxon>
        <taxon>Gammaproteobacteria</taxon>
        <taxon>Candidatus Kentrum</taxon>
    </lineage>
</organism>
<name>A0A450SZ12_9GAMM</name>
<reference evidence="1" key="1">
    <citation type="submission" date="2019-02" db="EMBL/GenBank/DDBJ databases">
        <authorList>
            <person name="Gruber-Vodicka R. H."/>
            <person name="Seah K. B. B."/>
        </authorList>
    </citation>
    <scope>NUCLEOTIDE SEQUENCE</scope>
    <source>
        <strain evidence="1">BECK_DK161</strain>
    </source>
</reference>
<evidence type="ECO:0000313" key="1">
    <source>
        <dbReference type="EMBL" id="VFJ59363.1"/>
    </source>
</evidence>